<name>A0A974S7E0_9CAUL</name>
<protein>
    <submittedName>
        <fullName evidence="1">Uncharacterized protein</fullName>
    </submittedName>
</protein>
<dbReference type="EMBL" id="CP068570">
    <property type="protein sequence ID" value="QQZ49024.1"/>
    <property type="molecule type" value="Genomic_DNA"/>
</dbReference>
<organism evidence="1">
    <name type="scientific">Phenylobacterium glaciei</name>
    <dbReference type="NCBI Taxonomy" id="2803784"/>
    <lineage>
        <taxon>Bacteria</taxon>
        <taxon>Pseudomonadati</taxon>
        <taxon>Pseudomonadota</taxon>
        <taxon>Alphaproteobacteria</taxon>
        <taxon>Caulobacterales</taxon>
        <taxon>Caulobacteraceae</taxon>
        <taxon>Phenylobacterium</taxon>
    </lineage>
</organism>
<sequence length="182" mass="19720">MLVMKKVVLDFSLATTAVVVSAPMAMSAAAPPMISVFMLASLNLRPMLAAIGENTMTQFAAEIAAAQGVLDEFMAGFNGRDVARWDATFNFPSVRLASGTLVILQAGDHKPGMFDKGALAEWDHSAWERREVIHAGADKVHIDTRFTRYRKDGGVIGGFDSIYVITKEDGHWGVKARSSYAP</sequence>
<reference evidence="1" key="1">
    <citation type="submission" date="2021-01" db="EMBL/GenBank/DDBJ databases">
        <title>Genome sequence of Phenylobacterium sp. 20VBR1 isolated from a valley glaceir, Ny-Alesund, Svalbard.</title>
        <authorList>
            <person name="Thomas F.A."/>
            <person name="Krishnan K.P."/>
            <person name="Sinha R.K."/>
        </authorList>
    </citation>
    <scope>NUCLEOTIDE SEQUENCE</scope>
    <source>
        <strain evidence="1">20VBR1</strain>
    </source>
</reference>
<proteinExistence type="predicted"/>
<evidence type="ECO:0000313" key="1">
    <source>
        <dbReference type="EMBL" id="QQZ49024.1"/>
    </source>
</evidence>
<gene>
    <name evidence="1" type="ORF">JKL49_17560</name>
</gene>
<dbReference type="AlphaFoldDB" id="A0A974S7E0"/>
<accession>A0A974S7E0</accession>